<dbReference type="Pfam" id="PF13365">
    <property type="entry name" value="Trypsin_2"/>
    <property type="match status" value="1"/>
</dbReference>
<dbReference type="InterPro" id="IPR043504">
    <property type="entry name" value="Peptidase_S1_PA_chymotrypsin"/>
</dbReference>
<dbReference type="SUPFAM" id="SSF50494">
    <property type="entry name" value="Trypsin-like serine proteases"/>
    <property type="match status" value="1"/>
</dbReference>
<dbReference type="GO" id="GO:0006508">
    <property type="term" value="P:proteolysis"/>
    <property type="evidence" value="ECO:0007669"/>
    <property type="project" value="UniProtKB-KW"/>
</dbReference>
<evidence type="ECO:0000256" key="1">
    <source>
        <dbReference type="ARBA" id="ARBA00008764"/>
    </source>
</evidence>
<dbReference type="InterPro" id="IPR008256">
    <property type="entry name" value="Peptidase_S1B"/>
</dbReference>
<dbReference type="PRINTS" id="PR00839">
    <property type="entry name" value="V8PROTEASE"/>
</dbReference>
<sequence>MITCNDGTGTGFYISAEKIVTARHVVEGCDEATITNNDGKTTTATVKYLDPVNDIATLIAVKTVADIVTLSLETLTVGSKIQIVGTPINGLVLSSGDISRIYPKEAEFSFELEVPGDFGNSGGPVFLDGKVVGLVNAKDGYGHLFGLDATAITDTINEVQVKTKTNTVTAIISNEGALAFSVLLNVLLIILSLTLFVSRRKSKENSIVINI</sequence>
<dbReference type="EMBL" id="CAEZUI010000016">
    <property type="protein sequence ID" value="CAB4590615.1"/>
    <property type="molecule type" value="Genomic_DNA"/>
</dbReference>
<proteinExistence type="inferred from homology"/>
<evidence type="ECO:0000256" key="3">
    <source>
        <dbReference type="ARBA" id="ARBA00022729"/>
    </source>
</evidence>
<evidence type="ECO:0000256" key="4">
    <source>
        <dbReference type="ARBA" id="ARBA00022801"/>
    </source>
</evidence>
<keyword evidence="5" id="KW-0720">Serine protease</keyword>
<dbReference type="Gene3D" id="2.40.10.10">
    <property type="entry name" value="Trypsin-like serine proteases"/>
    <property type="match status" value="2"/>
</dbReference>
<organism evidence="7">
    <name type="scientific">freshwater metagenome</name>
    <dbReference type="NCBI Taxonomy" id="449393"/>
    <lineage>
        <taxon>unclassified sequences</taxon>
        <taxon>metagenomes</taxon>
        <taxon>ecological metagenomes</taxon>
    </lineage>
</organism>
<dbReference type="GO" id="GO:0008236">
    <property type="term" value="F:serine-type peptidase activity"/>
    <property type="evidence" value="ECO:0007669"/>
    <property type="project" value="UniProtKB-KW"/>
</dbReference>
<dbReference type="AlphaFoldDB" id="A0A6J6FUE3"/>
<reference evidence="7" key="1">
    <citation type="submission" date="2020-05" db="EMBL/GenBank/DDBJ databases">
        <authorList>
            <person name="Chiriac C."/>
            <person name="Salcher M."/>
            <person name="Ghai R."/>
            <person name="Kavagutti S V."/>
        </authorList>
    </citation>
    <scope>NUCLEOTIDE SEQUENCE</scope>
</reference>
<comment type="similarity">
    <text evidence="1">Belongs to the peptidase S1B family.</text>
</comment>
<name>A0A6J6FUE3_9ZZZZ</name>
<evidence type="ECO:0000313" key="7">
    <source>
        <dbReference type="EMBL" id="CAB4590615.1"/>
    </source>
</evidence>
<evidence type="ECO:0000256" key="5">
    <source>
        <dbReference type="ARBA" id="ARBA00022825"/>
    </source>
</evidence>
<gene>
    <name evidence="7" type="ORF">UFOPK1807_00256</name>
</gene>
<keyword evidence="4" id="KW-0378">Hydrolase</keyword>
<evidence type="ECO:0000256" key="2">
    <source>
        <dbReference type="ARBA" id="ARBA00022670"/>
    </source>
</evidence>
<keyword evidence="6" id="KW-1133">Transmembrane helix</keyword>
<keyword evidence="6" id="KW-0812">Transmembrane</keyword>
<feature type="transmembrane region" description="Helical" evidence="6">
    <location>
        <begin position="177"/>
        <end position="197"/>
    </location>
</feature>
<protein>
    <submittedName>
        <fullName evidence="7">Unannotated protein</fullName>
    </submittedName>
</protein>
<keyword evidence="2" id="KW-0645">Protease</keyword>
<evidence type="ECO:0000256" key="6">
    <source>
        <dbReference type="SAM" id="Phobius"/>
    </source>
</evidence>
<dbReference type="InterPro" id="IPR009003">
    <property type="entry name" value="Peptidase_S1_PA"/>
</dbReference>
<keyword evidence="3" id="KW-0732">Signal</keyword>
<accession>A0A6J6FUE3</accession>
<keyword evidence="6" id="KW-0472">Membrane</keyword>